<sequence length="247" mass="26696">MLKARTPGAMLAAMPLRTRPPARFRRLAAIVLGGRWGVRVLPVLALAALVVLKVPAALAFPYRVDVGATTVYAERPVGAAIVPVLARADRLLAASPIDEPGLRRQIVLTDGGWRWRLLALNLHGAVALRRPFSDVLLFNRSDVARDRVSNGAAISGTRTLSGTIAHETVHLLVARRIGEWRAARLPVWKREGYADAVAGETSIDPADEARIRARDPHAPVLAYYDGRRQVAAALRRNGGSVDALLAD</sequence>
<gene>
    <name evidence="1" type="ORF">HBH26_15210</name>
</gene>
<evidence type="ECO:0000313" key="2">
    <source>
        <dbReference type="Proteomes" id="UP000732399"/>
    </source>
</evidence>
<dbReference type="RefSeq" id="WP_168135493.1">
    <property type="nucleotide sequence ID" value="NZ_JAAVJH010000011.1"/>
</dbReference>
<keyword evidence="2" id="KW-1185">Reference proteome</keyword>
<dbReference type="EMBL" id="JAAVJH010000011">
    <property type="protein sequence ID" value="NJR79934.1"/>
    <property type="molecule type" value="Genomic_DNA"/>
</dbReference>
<name>A0ABX1CPR0_9SPHN</name>
<comment type="caution">
    <text evidence="1">The sequence shown here is derived from an EMBL/GenBank/DDBJ whole genome shotgun (WGS) entry which is preliminary data.</text>
</comment>
<accession>A0ABX1CPR0</accession>
<evidence type="ECO:0008006" key="3">
    <source>
        <dbReference type="Google" id="ProtNLM"/>
    </source>
</evidence>
<reference evidence="1 2" key="1">
    <citation type="submission" date="2020-03" db="EMBL/GenBank/DDBJ databases">
        <authorList>
            <person name="Wang L."/>
            <person name="He N."/>
            <person name="Li Y."/>
            <person name="Fang Y."/>
            <person name="Zhang F."/>
        </authorList>
    </citation>
    <scope>NUCLEOTIDE SEQUENCE [LARGE SCALE GENOMIC DNA]</scope>
    <source>
        <strain evidence="1 2">36D10-4-7</strain>
    </source>
</reference>
<proteinExistence type="predicted"/>
<evidence type="ECO:0000313" key="1">
    <source>
        <dbReference type="EMBL" id="NJR79934.1"/>
    </source>
</evidence>
<dbReference type="Proteomes" id="UP000732399">
    <property type="component" value="Unassembled WGS sequence"/>
</dbReference>
<organism evidence="1 2">
    <name type="scientific">Sphingomonas corticis</name>
    <dbReference type="NCBI Taxonomy" id="2722791"/>
    <lineage>
        <taxon>Bacteria</taxon>
        <taxon>Pseudomonadati</taxon>
        <taxon>Pseudomonadota</taxon>
        <taxon>Alphaproteobacteria</taxon>
        <taxon>Sphingomonadales</taxon>
        <taxon>Sphingomonadaceae</taxon>
        <taxon>Sphingomonas</taxon>
    </lineage>
</organism>
<protein>
    <recommendedName>
        <fullName evidence="3">Peptidase MA-like domain-containing protein</fullName>
    </recommendedName>
</protein>